<keyword evidence="2" id="KW-1185">Reference proteome</keyword>
<evidence type="ECO:0000313" key="2">
    <source>
        <dbReference type="Proteomes" id="UP000265643"/>
    </source>
</evidence>
<dbReference type="Proteomes" id="UP000265643">
    <property type="component" value="Unassembled WGS sequence"/>
</dbReference>
<proteinExistence type="predicted"/>
<dbReference type="AlphaFoldDB" id="A0A391PB50"/>
<dbReference type="EMBL" id="BHGK01000001">
    <property type="protein sequence ID" value="GCA68238.1"/>
    <property type="molecule type" value="Genomic_DNA"/>
</dbReference>
<name>A0A391PB50_9FIRM</name>
<comment type="caution">
    <text evidence="1">The sequence shown here is derived from an EMBL/GenBank/DDBJ whole genome shotgun (WGS) entry which is preliminary data.</text>
</comment>
<protein>
    <recommendedName>
        <fullName evidence="3">Cell filamentation protein Fic</fullName>
    </recommendedName>
</protein>
<accession>A0A391PB50</accession>
<evidence type="ECO:0000313" key="1">
    <source>
        <dbReference type="EMBL" id="GCA68238.1"/>
    </source>
</evidence>
<sequence>MKKKKEEVIIRSSAAEYLTYVASVGDQQDSIEMRYEDENIWLTQKMMATLYDVGTNTINYHIKKYLKTASCRRIQLFKKFE</sequence>
<gene>
    <name evidence="1" type="ORF">KGMB01110_26740</name>
</gene>
<reference evidence="2" key="1">
    <citation type="submission" date="2018-09" db="EMBL/GenBank/DDBJ databases">
        <title>Draft Genome Sequence of Mediterraneibacter sp. KCTC 15684.</title>
        <authorList>
            <person name="Kim J.S."/>
            <person name="Han K.I."/>
            <person name="Suh M.K."/>
            <person name="Lee K.C."/>
            <person name="Eom M.K."/>
            <person name="Lee J.H."/>
            <person name="Park S.H."/>
            <person name="Kang S.W."/>
            <person name="Park J.E."/>
            <person name="Oh B.S."/>
            <person name="Yu S.Y."/>
            <person name="Choi S.H."/>
            <person name="Lee D.H."/>
            <person name="Yoon H."/>
            <person name="Kim B."/>
            <person name="Yang S.J."/>
            <person name="Lee J.S."/>
        </authorList>
    </citation>
    <scope>NUCLEOTIDE SEQUENCE [LARGE SCALE GENOMIC DNA]</scope>
    <source>
        <strain evidence="2">KCTC 15684</strain>
    </source>
</reference>
<evidence type="ECO:0008006" key="3">
    <source>
        <dbReference type="Google" id="ProtNLM"/>
    </source>
</evidence>
<organism evidence="1 2">
    <name type="scientific">Mediterraneibacter butyricigenes</name>
    <dbReference type="NCBI Taxonomy" id="2316025"/>
    <lineage>
        <taxon>Bacteria</taxon>
        <taxon>Bacillati</taxon>
        <taxon>Bacillota</taxon>
        <taxon>Clostridia</taxon>
        <taxon>Lachnospirales</taxon>
        <taxon>Lachnospiraceae</taxon>
        <taxon>Mediterraneibacter</taxon>
    </lineage>
</organism>